<evidence type="ECO:0000313" key="3">
    <source>
        <dbReference type="Proteomes" id="UP000703893"/>
    </source>
</evidence>
<protein>
    <submittedName>
        <fullName evidence="2">Uncharacterized protein</fullName>
    </submittedName>
</protein>
<name>A0A937X0H7_9BACT</name>
<proteinExistence type="predicted"/>
<feature type="region of interest" description="Disordered" evidence="1">
    <location>
        <begin position="1"/>
        <end position="97"/>
    </location>
</feature>
<comment type="caution">
    <text evidence="2">The sequence shown here is derived from an EMBL/GenBank/DDBJ whole genome shotgun (WGS) entry which is preliminary data.</text>
</comment>
<accession>A0A937X0H7</accession>
<sequence length="296" mass="31006">PGRTEGRDPAQNPANSPGINSQNSPGNNPAINPAAGVPAAGDLAPSGDAKADAIAPSPMDPGVTGDAEASPKLSETLTPPENPAAKPLSATSADSRRRKKDGMQALCCGWGGGTDVANKVYGYFGYSFANLYWDDYNGTINGTLDGRRVYIADGESYLSGSIGWGTVNLRRKSSWFADTVTGYLGGHYVNMTVNNGSLSGYEGGTYINTGIGWSGALSGSYGGHSVRVTNSSGYLSGYFGYRNVRVSSGYGSFRGYVGNKTVNLSSDMSSSAFLRRLPLMAANDWMVVSTLTEFFD</sequence>
<evidence type="ECO:0000313" key="2">
    <source>
        <dbReference type="EMBL" id="MBM3273746.1"/>
    </source>
</evidence>
<evidence type="ECO:0000256" key="1">
    <source>
        <dbReference type="SAM" id="MobiDB-lite"/>
    </source>
</evidence>
<dbReference type="EMBL" id="VGJX01000040">
    <property type="protein sequence ID" value="MBM3273746.1"/>
    <property type="molecule type" value="Genomic_DNA"/>
</dbReference>
<feature type="non-terminal residue" evidence="2">
    <location>
        <position position="1"/>
    </location>
</feature>
<reference evidence="2 3" key="1">
    <citation type="submission" date="2019-03" db="EMBL/GenBank/DDBJ databases">
        <title>Lake Tanganyika Metagenome-Assembled Genomes (MAGs).</title>
        <authorList>
            <person name="Tran P."/>
        </authorList>
    </citation>
    <scope>NUCLEOTIDE SEQUENCE [LARGE SCALE GENOMIC DNA]</scope>
    <source>
        <strain evidence="2">K_DeepCast_65m_m2_236</strain>
    </source>
</reference>
<dbReference type="Proteomes" id="UP000703893">
    <property type="component" value="Unassembled WGS sequence"/>
</dbReference>
<gene>
    <name evidence="2" type="ORF">FJZ00_01230</name>
</gene>
<organism evidence="2 3">
    <name type="scientific">Candidatus Tanganyikabacteria bacterium</name>
    <dbReference type="NCBI Taxonomy" id="2961651"/>
    <lineage>
        <taxon>Bacteria</taxon>
        <taxon>Bacillati</taxon>
        <taxon>Candidatus Sericytochromatia</taxon>
        <taxon>Candidatus Tanganyikabacteria</taxon>
    </lineage>
</organism>
<dbReference type="AlphaFoldDB" id="A0A937X0H7"/>
<feature type="compositionally biased region" description="Polar residues" evidence="1">
    <location>
        <begin position="12"/>
        <end position="30"/>
    </location>
</feature>